<proteinExistence type="predicted"/>
<sequence>MQPRRVAPRRRARPDPSHAAPPPPLLHLADETLLAVFDQLVLAAHAEADLLDGTHPSPRLYSATSAILRQLAVCKRWARVLGEALLYELRLTGGETRDHVGRYHELLRGAFTNRRDLVHRIDFEWFEPAGSAPFPRVEHMTIDWSRQSLPVASTDTASLTSVYVSGNEEPSDEFRDSLDKYAPTIDTLTFCGIHDGVELIDALRPRRLSVVSFGLDIGIRWDRLEELDVIFRGDLIHVKCLLGLCSQSLQENRETLKLKRLSLRCNGLCSDGVDEATSVALGEFADGLLDLLCRFGAPLESLEISDYFFPITLPRALSLSLRSLTLGAATIDISEPEDRSKLATTVRGLPRLNSLVLPWRDTDVYLSDDEEDVTRLDWAVEEFGDTLSEIVVRSDAAFAAGRIALAWNDLNSPLRRVQERRWTKAGGTDNQRTTDAPRTAGIPNWC</sequence>
<comment type="caution">
    <text evidence="2">The sequence shown here is derived from an EMBL/GenBank/DDBJ whole genome shotgun (WGS) entry which is preliminary data.</text>
</comment>
<protein>
    <submittedName>
        <fullName evidence="2">Uncharacterized protein</fullName>
    </submittedName>
</protein>
<feature type="region of interest" description="Disordered" evidence="1">
    <location>
        <begin position="423"/>
        <end position="446"/>
    </location>
</feature>
<evidence type="ECO:0000313" key="2">
    <source>
        <dbReference type="EMBL" id="POY75909.1"/>
    </source>
</evidence>
<reference evidence="2 3" key="1">
    <citation type="journal article" date="2018" name="Front. Microbiol.">
        <title>Prospects for Fungal Bioremediation of Acidic Radioactive Waste Sites: Characterization and Genome Sequence of Rhodotorula taiwanensis MD1149.</title>
        <authorList>
            <person name="Tkavc R."/>
            <person name="Matrosova V.Y."/>
            <person name="Grichenko O.E."/>
            <person name="Gostincar C."/>
            <person name="Volpe R.P."/>
            <person name="Klimenkova P."/>
            <person name="Gaidamakova E.K."/>
            <person name="Zhou C.E."/>
            <person name="Stewart B.J."/>
            <person name="Lyman M.G."/>
            <person name="Malfatti S.A."/>
            <person name="Rubinfeld B."/>
            <person name="Courtot M."/>
            <person name="Singh J."/>
            <person name="Dalgard C.L."/>
            <person name="Hamilton T."/>
            <person name="Frey K.G."/>
            <person name="Gunde-Cimerman N."/>
            <person name="Dugan L."/>
            <person name="Daly M.J."/>
        </authorList>
    </citation>
    <scope>NUCLEOTIDE SEQUENCE [LARGE SCALE GENOMIC DNA]</scope>
    <source>
        <strain evidence="2 3">MD1149</strain>
    </source>
</reference>
<dbReference type="AlphaFoldDB" id="A0A2S5BGL3"/>
<organism evidence="2 3">
    <name type="scientific">Rhodotorula taiwanensis</name>
    <dbReference type="NCBI Taxonomy" id="741276"/>
    <lineage>
        <taxon>Eukaryota</taxon>
        <taxon>Fungi</taxon>
        <taxon>Dikarya</taxon>
        <taxon>Basidiomycota</taxon>
        <taxon>Pucciniomycotina</taxon>
        <taxon>Microbotryomycetes</taxon>
        <taxon>Sporidiobolales</taxon>
        <taxon>Sporidiobolaceae</taxon>
        <taxon>Rhodotorula</taxon>
    </lineage>
</organism>
<feature type="region of interest" description="Disordered" evidence="1">
    <location>
        <begin position="1"/>
        <end position="24"/>
    </location>
</feature>
<dbReference type="EMBL" id="PJQD01000009">
    <property type="protein sequence ID" value="POY75909.1"/>
    <property type="molecule type" value="Genomic_DNA"/>
</dbReference>
<accession>A0A2S5BGL3</accession>
<name>A0A2S5BGL3_9BASI</name>
<dbReference type="Proteomes" id="UP000237144">
    <property type="component" value="Unassembled WGS sequence"/>
</dbReference>
<keyword evidence="3" id="KW-1185">Reference proteome</keyword>
<feature type="compositionally biased region" description="Basic residues" evidence="1">
    <location>
        <begin position="1"/>
        <end position="12"/>
    </location>
</feature>
<gene>
    <name evidence="2" type="ORF">BMF94_0992</name>
</gene>
<evidence type="ECO:0000256" key="1">
    <source>
        <dbReference type="SAM" id="MobiDB-lite"/>
    </source>
</evidence>
<evidence type="ECO:0000313" key="3">
    <source>
        <dbReference type="Proteomes" id="UP000237144"/>
    </source>
</evidence>